<feature type="domain" description="RdRp catalytic" evidence="1">
    <location>
        <begin position="54"/>
        <end position="167"/>
    </location>
</feature>
<dbReference type="WBParaSite" id="TMUE_2000010139.1">
    <property type="protein sequence ID" value="TMUE_2000010139.1"/>
    <property type="gene ID" value="WBGene00287498"/>
</dbReference>
<dbReference type="GO" id="GO:0004482">
    <property type="term" value="F:mRNA 5'-cap (guanine-N7-)-methyltransferase activity"/>
    <property type="evidence" value="ECO:0007669"/>
    <property type="project" value="InterPro"/>
</dbReference>
<organism evidence="2 3">
    <name type="scientific">Trichuris muris</name>
    <name type="common">Mouse whipworm</name>
    <dbReference type="NCBI Taxonomy" id="70415"/>
    <lineage>
        <taxon>Eukaryota</taxon>
        <taxon>Metazoa</taxon>
        <taxon>Ecdysozoa</taxon>
        <taxon>Nematoda</taxon>
        <taxon>Enoplea</taxon>
        <taxon>Dorylaimia</taxon>
        <taxon>Trichinellida</taxon>
        <taxon>Trichuridae</taxon>
        <taxon>Trichuris</taxon>
    </lineage>
</organism>
<dbReference type="AlphaFoldDB" id="A0A5S6QSM0"/>
<reference evidence="3" key="1">
    <citation type="submission" date="2019-12" db="UniProtKB">
        <authorList>
            <consortium name="WormBaseParasite"/>
        </authorList>
    </citation>
    <scope>IDENTIFICATION</scope>
</reference>
<accession>A0A5S6QSM0</accession>
<dbReference type="Pfam" id="PF00946">
    <property type="entry name" value="Mononeg_RNA_pol"/>
    <property type="match status" value="1"/>
</dbReference>
<sequence length="200" mass="22661">MMRTGRGRDVTVKEISALGHWFLITRQLCLVYSPSVQPPVIVEYDTVLCLCDVLEQSWENLETVLEWGDFHLLRDGNNGYKVIKVYEPICMAALLGASKCPDLNGDFIQQRDNDYLISGGDEEQLKKLNSVLHKSTIPMISEYFGIFRIWVHPMVAEVAGCIKLREKGTLDEATAAKGSFGLYQCNDVYCLKRTCMLRES</sequence>
<keyword evidence="2" id="KW-1185">Reference proteome</keyword>
<dbReference type="InterPro" id="IPR014023">
    <property type="entry name" value="Mononeg_RNA_pol_cat"/>
</dbReference>
<protein>
    <submittedName>
        <fullName evidence="3">RdRp catalytic domain-containing protein</fullName>
    </submittedName>
</protein>
<name>A0A5S6QSM0_TRIMR</name>
<dbReference type="GO" id="GO:0003968">
    <property type="term" value="F:RNA-directed RNA polymerase activity"/>
    <property type="evidence" value="ECO:0007669"/>
    <property type="project" value="InterPro"/>
</dbReference>
<evidence type="ECO:0000259" key="1">
    <source>
        <dbReference type="Pfam" id="PF00946"/>
    </source>
</evidence>
<dbReference type="GO" id="GO:0005524">
    <property type="term" value="F:ATP binding"/>
    <property type="evidence" value="ECO:0007669"/>
    <property type="project" value="InterPro"/>
</dbReference>
<dbReference type="Proteomes" id="UP000046395">
    <property type="component" value="Unassembled WGS sequence"/>
</dbReference>
<evidence type="ECO:0000313" key="3">
    <source>
        <dbReference type="WBParaSite" id="TMUE_2000010139.1"/>
    </source>
</evidence>
<proteinExistence type="predicted"/>
<evidence type="ECO:0000313" key="2">
    <source>
        <dbReference type="Proteomes" id="UP000046395"/>
    </source>
</evidence>